<dbReference type="Pfam" id="PF04335">
    <property type="entry name" value="VirB8"/>
    <property type="match status" value="1"/>
</dbReference>
<proteinExistence type="predicted"/>
<dbReference type="InterPro" id="IPR026264">
    <property type="entry name" value="VirB8/PtlE"/>
</dbReference>
<dbReference type="CDD" id="cd16424">
    <property type="entry name" value="VirB8"/>
    <property type="match status" value="1"/>
</dbReference>
<dbReference type="InterPro" id="IPR032710">
    <property type="entry name" value="NTF2-like_dom_sf"/>
</dbReference>
<evidence type="ECO:0000256" key="5">
    <source>
        <dbReference type="SAM" id="Phobius"/>
    </source>
</evidence>
<protein>
    <submittedName>
        <fullName evidence="7">Type IV secretion system protein VirB8</fullName>
    </submittedName>
</protein>
<keyword evidence="4 5" id="KW-0472">Membrane</keyword>
<evidence type="ECO:0000313" key="8">
    <source>
        <dbReference type="Proteomes" id="UP001326613"/>
    </source>
</evidence>
<evidence type="ECO:0000256" key="2">
    <source>
        <dbReference type="ARBA" id="ARBA00022692"/>
    </source>
</evidence>
<evidence type="ECO:0000256" key="3">
    <source>
        <dbReference type="ARBA" id="ARBA00022989"/>
    </source>
</evidence>
<accession>A0ABZ0UUB0</accession>
<evidence type="ECO:0000259" key="6">
    <source>
        <dbReference type="Pfam" id="PF04335"/>
    </source>
</evidence>
<dbReference type="RefSeq" id="WP_323738830.1">
    <property type="nucleotide sequence ID" value="NZ_CP112932.1"/>
</dbReference>
<dbReference type="PIRSF" id="PIRSF003299">
    <property type="entry name" value="VirB8_PtlE"/>
    <property type="match status" value="1"/>
</dbReference>
<dbReference type="SUPFAM" id="SSF54427">
    <property type="entry name" value="NTF2-like"/>
    <property type="match status" value="1"/>
</dbReference>
<organism evidence="7 8">
    <name type="scientific">Candidatus Trichorickettsia mobilis</name>
    <dbReference type="NCBI Taxonomy" id="1346319"/>
    <lineage>
        <taxon>Bacteria</taxon>
        <taxon>Pseudomonadati</taxon>
        <taxon>Pseudomonadota</taxon>
        <taxon>Alphaproteobacteria</taxon>
        <taxon>Rickettsiales</taxon>
        <taxon>Rickettsiaceae</taxon>
        <taxon>Rickettsieae</taxon>
        <taxon>Candidatus Trichorickettsia</taxon>
    </lineage>
</organism>
<gene>
    <name evidence="7" type="ORF">Trichorick_00677</name>
</gene>
<comment type="subcellular location">
    <subcellularLocation>
        <location evidence="1">Membrane</location>
        <topology evidence="1">Single-pass membrane protein</topology>
    </subcellularLocation>
</comment>
<dbReference type="Proteomes" id="UP001326613">
    <property type="component" value="Chromosome"/>
</dbReference>
<evidence type="ECO:0000256" key="4">
    <source>
        <dbReference type="ARBA" id="ARBA00023136"/>
    </source>
</evidence>
<feature type="domain" description="Bacterial virulence protein VirB8" evidence="6">
    <location>
        <begin position="31"/>
        <end position="235"/>
    </location>
</feature>
<feature type="transmembrane region" description="Helical" evidence="5">
    <location>
        <begin position="47"/>
        <end position="70"/>
    </location>
</feature>
<reference evidence="7 8" key="1">
    <citation type="submission" date="2022-10" db="EMBL/GenBank/DDBJ databases">
        <title>Host association and intracellularity evolved multiple times independently in the Rickettsiales.</title>
        <authorList>
            <person name="Castelli M."/>
            <person name="Nardi T."/>
            <person name="Gammuto L."/>
            <person name="Bellinzona G."/>
            <person name="Sabaneyeva E."/>
            <person name="Potekhin A."/>
            <person name="Serra V."/>
            <person name="Petroni G."/>
            <person name="Sassera D."/>
        </authorList>
    </citation>
    <scope>NUCLEOTIDE SEQUENCE [LARGE SCALE GENOMIC DNA]</scope>
    <source>
        <strain evidence="7 8">Kr 154-4</strain>
    </source>
</reference>
<keyword evidence="3 5" id="KW-1133">Transmembrane helix</keyword>
<dbReference type="EMBL" id="CP112932">
    <property type="protein sequence ID" value="WPY00790.1"/>
    <property type="molecule type" value="Genomic_DNA"/>
</dbReference>
<sequence>MFNLTSLLQKFKSTAAATQDSQQSNVVRSVRNWYEERYDSIVVQRNILFMLLLIFVILSIISIISVAVVINSKRFDPFVIQIDETTGMAKIVNPTSSQMLEGNDSLARYFIKKYVIARETYNPVDFDTQAKQIVRLFSSSSIFFTYLGYLKNQDVNPSVIYGQKNTTFLTVKSWSKLDAKKYMLRFSISETSENRRVFNKLAIIDFNYIAMDLTETERDINPIGFQVQGYRVDDDNS</sequence>
<dbReference type="Gene3D" id="3.10.450.230">
    <property type="entry name" value="VirB8 protein"/>
    <property type="match status" value="1"/>
</dbReference>
<keyword evidence="2 5" id="KW-0812">Transmembrane</keyword>
<evidence type="ECO:0000256" key="1">
    <source>
        <dbReference type="ARBA" id="ARBA00004167"/>
    </source>
</evidence>
<dbReference type="InterPro" id="IPR007430">
    <property type="entry name" value="VirB8"/>
</dbReference>
<evidence type="ECO:0000313" key="7">
    <source>
        <dbReference type="EMBL" id="WPY00790.1"/>
    </source>
</evidence>
<name>A0ABZ0UUB0_9RICK</name>
<keyword evidence="8" id="KW-1185">Reference proteome</keyword>